<accession>A0A8S9UM92</accession>
<reference evidence="1" key="1">
    <citation type="submission" date="2020-03" db="EMBL/GenBank/DDBJ databases">
        <title>Hybrid Assembly of Korean Phytophthora infestans isolates.</title>
        <authorList>
            <person name="Prokchorchik M."/>
            <person name="Lee Y."/>
            <person name="Seo J."/>
            <person name="Cho J.-H."/>
            <person name="Park Y.-E."/>
            <person name="Jang D.-C."/>
            <person name="Im J.-S."/>
            <person name="Choi J.-G."/>
            <person name="Park H.-J."/>
            <person name="Lee G.-B."/>
            <person name="Lee Y.-G."/>
            <person name="Hong S.-Y."/>
            <person name="Cho K."/>
            <person name="Sohn K.H."/>
        </authorList>
    </citation>
    <scope>NUCLEOTIDE SEQUENCE</scope>
    <source>
        <strain evidence="1">KR_2_A2</strain>
    </source>
</reference>
<evidence type="ECO:0000313" key="2">
    <source>
        <dbReference type="Proteomes" id="UP000704712"/>
    </source>
</evidence>
<organism evidence="1 2">
    <name type="scientific">Phytophthora infestans</name>
    <name type="common">Potato late blight agent</name>
    <name type="synonym">Botrytis infestans</name>
    <dbReference type="NCBI Taxonomy" id="4787"/>
    <lineage>
        <taxon>Eukaryota</taxon>
        <taxon>Sar</taxon>
        <taxon>Stramenopiles</taxon>
        <taxon>Oomycota</taxon>
        <taxon>Peronosporomycetes</taxon>
        <taxon>Peronosporales</taxon>
        <taxon>Peronosporaceae</taxon>
        <taxon>Phytophthora</taxon>
    </lineage>
</organism>
<name>A0A8S9UM92_PHYIN</name>
<dbReference type="EMBL" id="JAACNO010001227">
    <property type="protein sequence ID" value="KAF4142005.1"/>
    <property type="molecule type" value="Genomic_DNA"/>
</dbReference>
<sequence length="67" mass="7817">YSPSMKALLHRAHLHHWDALKKSRLDRIELLKILLNVYTIPRPQTYVVRYLAIAELLNEGTVVRPQG</sequence>
<feature type="non-terminal residue" evidence="1">
    <location>
        <position position="67"/>
    </location>
</feature>
<protein>
    <submittedName>
        <fullName evidence="1">Uncharacterized protein</fullName>
    </submittedName>
</protein>
<proteinExistence type="predicted"/>
<evidence type="ECO:0000313" key="1">
    <source>
        <dbReference type="EMBL" id="KAF4142005.1"/>
    </source>
</evidence>
<comment type="caution">
    <text evidence="1">The sequence shown here is derived from an EMBL/GenBank/DDBJ whole genome shotgun (WGS) entry which is preliminary data.</text>
</comment>
<gene>
    <name evidence="1" type="ORF">GN958_ATG08807</name>
</gene>
<dbReference type="AlphaFoldDB" id="A0A8S9UM92"/>
<dbReference type="Proteomes" id="UP000704712">
    <property type="component" value="Unassembled WGS sequence"/>
</dbReference>